<sequence>MRIGITGHMNLTDATVDLVRAALLRELGRFDPATLTGVSCLAEGADSIFAQAVLDTGGRVEAILPAPDYRGTRVSADHLPAFDALADRAEHVRYIAEASSTQAYAEANAAMLDAIDLLLAVWDGVPSAKTGGTADAVAEARARGLQVAVIWPEGAQRK</sequence>
<organism evidence="1 2">
    <name type="scientific">Glycomyces rhizosphaerae</name>
    <dbReference type="NCBI Taxonomy" id="2054422"/>
    <lineage>
        <taxon>Bacteria</taxon>
        <taxon>Bacillati</taxon>
        <taxon>Actinomycetota</taxon>
        <taxon>Actinomycetes</taxon>
        <taxon>Glycomycetales</taxon>
        <taxon>Glycomycetaceae</taxon>
        <taxon>Glycomyces</taxon>
    </lineage>
</organism>
<evidence type="ECO:0000313" key="2">
    <source>
        <dbReference type="Proteomes" id="UP001595712"/>
    </source>
</evidence>
<dbReference type="RefSeq" id="WP_387979106.1">
    <property type="nucleotide sequence ID" value="NZ_JBHRWO010000021.1"/>
</dbReference>
<comment type="caution">
    <text evidence="1">The sequence shown here is derived from an EMBL/GenBank/DDBJ whole genome shotgun (WGS) entry which is preliminary data.</text>
</comment>
<proteinExistence type="predicted"/>
<dbReference type="SUPFAM" id="SSF102405">
    <property type="entry name" value="MCP/YpsA-like"/>
    <property type="match status" value="1"/>
</dbReference>
<reference evidence="2" key="1">
    <citation type="journal article" date="2019" name="Int. J. Syst. Evol. Microbiol.">
        <title>The Global Catalogue of Microorganisms (GCM) 10K type strain sequencing project: providing services to taxonomists for standard genome sequencing and annotation.</title>
        <authorList>
            <consortium name="The Broad Institute Genomics Platform"/>
            <consortium name="The Broad Institute Genome Sequencing Center for Infectious Disease"/>
            <person name="Wu L."/>
            <person name="Ma J."/>
        </authorList>
    </citation>
    <scope>NUCLEOTIDE SEQUENCE [LARGE SCALE GENOMIC DNA]</scope>
    <source>
        <strain evidence="2">CGMCC 4.7396</strain>
    </source>
</reference>
<dbReference type="Gene3D" id="3.40.50.450">
    <property type="match status" value="1"/>
</dbReference>
<protein>
    <recommendedName>
        <fullName evidence="3">DUF1273 family protein</fullName>
    </recommendedName>
</protein>
<accession>A0ABV7Q553</accession>
<dbReference type="Proteomes" id="UP001595712">
    <property type="component" value="Unassembled WGS sequence"/>
</dbReference>
<name>A0ABV7Q553_9ACTN</name>
<dbReference type="InterPro" id="IPR010697">
    <property type="entry name" value="YspA"/>
</dbReference>
<dbReference type="PANTHER" id="PTHR38440">
    <property type="entry name" value="UPF0398 PROTEIN YPSA"/>
    <property type="match status" value="1"/>
</dbReference>
<evidence type="ECO:0000313" key="1">
    <source>
        <dbReference type="EMBL" id="MFC3494924.1"/>
    </source>
</evidence>
<gene>
    <name evidence="1" type="ORF">ACFO8M_20755</name>
</gene>
<evidence type="ECO:0008006" key="3">
    <source>
        <dbReference type="Google" id="ProtNLM"/>
    </source>
</evidence>
<keyword evidence="2" id="KW-1185">Reference proteome</keyword>
<dbReference type="EMBL" id="JBHRWO010000021">
    <property type="protein sequence ID" value="MFC3494924.1"/>
    <property type="molecule type" value="Genomic_DNA"/>
</dbReference>
<dbReference type="PANTHER" id="PTHR38440:SF1">
    <property type="entry name" value="UPF0398 PROTEIN SPR0331"/>
    <property type="match status" value="1"/>
</dbReference>